<evidence type="ECO:0000256" key="1">
    <source>
        <dbReference type="ARBA" id="ARBA00022729"/>
    </source>
</evidence>
<dbReference type="GO" id="GO:0009897">
    <property type="term" value="C:external side of plasma membrane"/>
    <property type="evidence" value="ECO:0007669"/>
    <property type="project" value="TreeGrafter"/>
</dbReference>
<accession>A0A9Q1D4F8</accession>
<feature type="domain" description="Ig-like" evidence="4">
    <location>
        <begin position="254"/>
        <end position="317"/>
    </location>
</feature>
<keyword evidence="3" id="KW-0472">Membrane</keyword>
<evidence type="ECO:0000313" key="6">
    <source>
        <dbReference type="Proteomes" id="UP001152803"/>
    </source>
</evidence>
<comment type="caution">
    <text evidence="5">The sequence shown here is derived from an EMBL/GenBank/DDBJ whole genome shotgun (WGS) entry which is preliminary data.</text>
</comment>
<dbReference type="InterPro" id="IPR007110">
    <property type="entry name" value="Ig-like_dom"/>
</dbReference>
<dbReference type="SUPFAM" id="SSF48726">
    <property type="entry name" value="Immunoglobulin"/>
    <property type="match status" value="3"/>
</dbReference>
<dbReference type="InterPro" id="IPR013783">
    <property type="entry name" value="Ig-like_fold"/>
</dbReference>
<evidence type="ECO:0000256" key="2">
    <source>
        <dbReference type="ARBA" id="ARBA00023157"/>
    </source>
</evidence>
<dbReference type="PROSITE" id="PS50835">
    <property type="entry name" value="IG_LIKE"/>
    <property type="match status" value="3"/>
</dbReference>
<dbReference type="SMART" id="SM00409">
    <property type="entry name" value="IG"/>
    <property type="match status" value="2"/>
</dbReference>
<dbReference type="InterPro" id="IPR003598">
    <property type="entry name" value="Ig_sub2"/>
</dbReference>
<dbReference type="GO" id="GO:0006955">
    <property type="term" value="P:immune response"/>
    <property type="evidence" value="ECO:0007669"/>
    <property type="project" value="TreeGrafter"/>
</dbReference>
<dbReference type="InterPro" id="IPR003599">
    <property type="entry name" value="Ig_sub"/>
</dbReference>
<keyword evidence="3" id="KW-1133">Transmembrane helix</keyword>
<keyword evidence="3" id="KW-0812">Transmembrane</keyword>
<dbReference type="OrthoDB" id="6151406at2759"/>
<feature type="domain" description="Ig-like" evidence="4">
    <location>
        <begin position="146"/>
        <end position="233"/>
    </location>
</feature>
<protein>
    <recommendedName>
        <fullName evidence="4">Ig-like domain-containing protein</fullName>
    </recommendedName>
</protein>
<dbReference type="InterPro" id="IPR036179">
    <property type="entry name" value="Ig-like_dom_sf"/>
</dbReference>
<proteinExistence type="predicted"/>
<keyword evidence="6" id="KW-1185">Reference proteome</keyword>
<dbReference type="InterPro" id="IPR050488">
    <property type="entry name" value="Ig_Fc_receptor"/>
</dbReference>
<dbReference type="AlphaFoldDB" id="A0A9Q1D4F8"/>
<keyword evidence="2" id="KW-1015">Disulfide bond</keyword>
<dbReference type="SMART" id="SM00408">
    <property type="entry name" value="IGc2"/>
    <property type="match status" value="3"/>
</dbReference>
<feature type="transmembrane region" description="Helical" evidence="3">
    <location>
        <begin position="340"/>
        <end position="358"/>
    </location>
</feature>
<dbReference type="Pfam" id="PF13927">
    <property type="entry name" value="Ig_3"/>
    <property type="match status" value="2"/>
</dbReference>
<evidence type="ECO:0000259" key="4">
    <source>
        <dbReference type="PROSITE" id="PS50835"/>
    </source>
</evidence>
<gene>
    <name evidence="5" type="ORF">COCON_G00174260</name>
</gene>
<dbReference type="Gene3D" id="2.60.40.10">
    <property type="entry name" value="Immunoglobulins"/>
    <property type="match status" value="3"/>
</dbReference>
<feature type="domain" description="Ig-like" evidence="4">
    <location>
        <begin position="36"/>
        <end position="137"/>
    </location>
</feature>
<sequence length="371" mass="41540">MIYNDGFTQLVPVPLREMVTKSTMDKWIFFYTVFLPTLISITENRESRVRVVLMADPAWSNVVAGETVNFTCRVNDSEPFMQWEYSWKKRRGAEETTLSSDTEGGLSVYTVSHVTESDSAQYLCEARAGETSAVSVTHTLNVLQLVTLTVQPDRRTFKNTEQVTLSCKIHSNLSDWGYLWYKDEQELPIDTAVDTYTIHSAVPSDSGKYSCRGNKKGEPIYSDGSNTVNINISGLLVGRQAVLTLETPWAAMFGTGNLTLRCVVRGSPAEWNYTWYRNGLSLPPGPGRDTLALTPGNHSYHSEYMCRGESTDDMTYTEFSKGCVPAHKISRALENLARCALGAAILLFLAIIVNEGFWRRVRKMRGATSEE</sequence>
<dbReference type="GO" id="GO:0007166">
    <property type="term" value="P:cell surface receptor signaling pathway"/>
    <property type="evidence" value="ECO:0007669"/>
    <property type="project" value="TreeGrafter"/>
</dbReference>
<organism evidence="5 6">
    <name type="scientific">Conger conger</name>
    <name type="common">Conger eel</name>
    <name type="synonym">Muraena conger</name>
    <dbReference type="NCBI Taxonomy" id="82655"/>
    <lineage>
        <taxon>Eukaryota</taxon>
        <taxon>Metazoa</taxon>
        <taxon>Chordata</taxon>
        <taxon>Craniata</taxon>
        <taxon>Vertebrata</taxon>
        <taxon>Euteleostomi</taxon>
        <taxon>Actinopterygii</taxon>
        <taxon>Neopterygii</taxon>
        <taxon>Teleostei</taxon>
        <taxon>Anguilliformes</taxon>
        <taxon>Congridae</taxon>
        <taxon>Conger</taxon>
    </lineage>
</organism>
<dbReference type="PANTHER" id="PTHR11481">
    <property type="entry name" value="IMMUNOGLOBULIN FC RECEPTOR"/>
    <property type="match status" value="1"/>
</dbReference>
<name>A0A9Q1D4F8_CONCO</name>
<dbReference type="EMBL" id="JAFJMO010000013">
    <property type="protein sequence ID" value="KAJ8258414.1"/>
    <property type="molecule type" value="Genomic_DNA"/>
</dbReference>
<evidence type="ECO:0000313" key="5">
    <source>
        <dbReference type="EMBL" id="KAJ8258414.1"/>
    </source>
</evidence>
<dbReference type="GO" id="GO:0004888">
    <property type="term" value="F:transmembrane signaling receptor activity"/>
    <property type="evidence" value="ECO:0007669"/>
    <property type="project" value="TreeGrafter"/>
</dbReference>
<evidence type="ECO:0000256" key="3">
    <source>
        <dbReference type="SAM" id="Phobius"/>
    </source>
</evidence>
<dbReference type="Proteomes" id="UP001152803">
    <property type="component" value="Unassembled WGS sequence"/>
</dbReference>
<reference evidence="5" key="1">
    <citation type="journal article" date="2023" name="Science">
        <title>Genome structures resolve the early diversification of teleost fishes.</title>
        <authorList>
            <person name="Parey E."/>
            <person name="Louis A."/>
            <person name="Montfort J."/>
            <person name="Bouchez O."/>
            <person name="Roques C."/>
            <person name="Iampietro C."/>
            <person name="Lluch J."/>
            <person name="Castinel A."/>
            <person name="Donnadieu C."/>
            <person name="Desvignes T."/>
            <person name="Floi Bucao C."/>
            <person name="Jouanno E."/>
            <person name="Wen M."/>
            <person name="Mejri S."/>
            <person name="Dirks R."/>
            <person name="Jansen H."/>
            <person name="Henkel C."/>
            <person name="Chen W.J."/>
            <person name="Zahm M."/>
            <person name="Cabau C."/>
            <person name="Klopp C."/>
            <person name="Thompson A.W."/>
            <person name="Robinson-Rechavi M."/>
            <person name="Braasch I."/>
            <person name="Lecointre G."/>
            <person name="Bobe J."/>
            <person name="Postlethwait J.H."/>
            <person name="Berthelot C."/>
            <person name="Roest Crollius H."/>
            <person name="Guiguen Y."/>
        </authorList>
    </citation>
    <scope>NUCLEOTIDE SEQUENCE</scope>
    <source>
        <strain evidence="5">Concon-B</strain>
    </source>
</reference>
<dbReference type="PANTHER" id="PTHR11481:SF112">
    <property type="entry name" value="FC RECEPTOR-LIKE PROTEIN 4-RELATED"/>
    <property type="match status" value="1"/>
</dbReference>
<keyword evidence="1" id="KW-0732">Signal</keyword>